<dbReference type="FunFam" id="3.30.160.60:FF:000161">
    <property type="entry name" value="Zinc finger protein 366"/>
    <property type="match status" value="1"/>
</dbReference>
<dbReference type="FunFam" id="3.30.160.60:FF:000744">
    <property type="entry name" value="zinc finger E-box-binding homeobox 1"/>
    <property type="match status" value="1"/>
</dbReference>
<protein>
    <recommendedName>
        <fullName evidence="12">C2H2-type domain-containing protein</fullName>
    </recommendedName>
</protein>
<evidence type="ECO:0000256" key="7">
    <source>
        <dbReference type="ARBA" id="ARBA00023015"/>
    </source>
</evidence>
<keyword evidence="8" id="KW-0238">DNA-binding</keyword>
<name>A0AAV7XBU3_9NEOP</name>
<evidence type="ECO:0000256" key="8">
    <source>
        <dbReference type="ARBA" id="ARBA00023125"/>
    </source>
</evidence>
<dbReference type="GO" id="GO:0001228">
    <property type="term" value="F:DNA-binding transcription activator activity, RNA polymerase II-specific"/>
    <property type="evidence" value="ECO:0007669"/>
    <property type="project" value="TreeGrafter"/>
</dbReference>
<dbReference type="FunFam" id="3.30.160.60:FF:001289">
    <property type="entry name" value="Zinc finger protein 574"/>
    <property type="match status" value="1"/>
</dbReference>
<keyword evidence="4" id="KW-0677">Repeat</keyword>
<comment type="similarity">
    <text evidence="2">Belongs to the krueppel C2H2-type zinc-finger protein family.</text>
</comment>
<dbReference type="GO" id="GO:0008270">
    <property type="term" value="F:zinc ion binding"/>
    <property type="evidence" value="ECO:0007669"/>
    <property type="project" value="UniProtKB-KW"/>
</dbReference>
<dbReference type="PANTHER" id="PTHR24393">
    <property type="entry name" value="ZINC FINGER PROTEIN"/>
    <property type="match status" value="1"/>
</dbReference>
<proteinExistence type="inferred from homology"/>
<dbReference type="FunFam" id="3.30.160.60:FF:000446">
    <property type="entry name" value="Zinc finger protein"/>
    <property type="match status" value="1"/>
</dbReference>
<feature type="domain" description="C2H2-type" evidence="12">
    <location>
        <begin position="498"/>
        <end position="525"/>
    </location>
</feature>
<dbReference type="Pfam" id="PF13912">
    <property type="entry name" value="zf-C2H2_6"/>
    <property type="match status" value="1"/>
</dbReference>
<evidence type="ECO:0000256" key="10">
    <source>
        <dbReference type="ARBA" id="ARBA00023242"/>
    </source>
</evidence>
<feature type="domain" description="C2H2-type" evidence="12">
    <location>
        <begin position="414"/>
        <end position="441"/>
    </location>
</feature>
<feature type="domain" description="C2H2-type" evidence="12">
    <location>
        <begin position="555"/>
        <end position="582"/>
    </location>
</feature>
<keyword evidence="9" id="KW-0804">Transcription</keyword>
<keyword evidence="3" id="KW-0479">Metal-binding</keyword>
<evidence type="ECO:0000256" key="4">
    <source>
        <dbReference type="ARBA" id="ARBA00022737"/>
    </source>
</evidence>
<gene>
    <name evidence="13" type="ORF">ONE63_002477</name>
</gene>
<keyword evidence="7" id="KW-0805">Transcription regulation</keyword>
<reference evidence="13" key="1">
    <citation type="submission" date="2022-12" db="EMBL/GenBank/DDBJ databases">
        <title>Chromosome-level genome assembly of the bean flower thrips Megalurothrips usitatus.</title>
        <authorList>
            <person name="Ma L."/>
            <person name="Liu Q."/>
            <person name="Li H."/>
            <person name="Cai W."/>
        </authorList>
    </citation>
    <scope>NUCLEOTIDE SEQUENCE</scope>
    <source>
        <strain evidence="13">Cailab_2022a</strain>
    </source>
</reference>
<evidence type="ECO:0000256" key="3">
    <source>
        <dbReference type="ARBA" id="ARBA00022723"/>
    </source>
</evidence>
<accession>A0AAV7XBU3</accession>
<organism evidence="13 14">
    <name type="scientific">Megalurothrips usitatus</name>
    <name type="common">bean blossom thrips</name>
    <dbReference type="NCBI Taxonomy" id="439358"/>
    <lineage>
        <taxon>Eukaryota</taxon>
        <taxon>Metazoa</taxon>
        <taxon>Ecdysozoa</taxon>
        <taxon>Arthropoda</taxon>
        <taxon>Hexapoda</taxon>
        <taxon>Insecta</taxon>
        <taxon>Pterygota</taxon>
        <taxon>Neoptera</taxon>
        <taxon>Paraneoptera</taxon>
        <taxon>Thysanoptera</taxon>
        <taxon>Terebrantia</taxon>
        <taxon>Thripoidea</taxon>
        <taxon>Thripidae</taxon>
        <taxon>Megalurothrips</taxon>
    </lineage>
</organism>
<feature type="domain" description="C2H2-type" evidence="12">
    <location>
        <begin position="442"/>
        <end position="469"/>
    </location>
</feature>
<dbReference type="GO" id="GO:0005634">
    <property type="term" value="C:nucleus"/>
    <property type="evidence" value="ECO:0007669"/>
    <property type="project" value="UniProtKB-SubCell"/>
</dbReference>
<dbReference type="Proteomes" id="UP001075354">
    <property type="component" value="Chromosome 12"/>
</dbReference>
<dbReference type="FunFam" id="3.30.160.60:FF:000340">
    <property type="entry name" value="zinc finger protein 473 isoform X1"/>
    <property type="match status" value="1"/>
</dbReference>
<sequence>MEPTDSKDDMQLADPQAPLAIVMVTSGDQAQDISQHQVVSPEQQGDVEVAQAEELQNVIQRGNLTWATVDDATRLDGASVVSLAGHEGSVIVLGKMQDGQIITHRDDGQDILLMVELKYKDILVQDVQGQTQIQPQTEAVHLKPHTITYAAPKNRVINYVSDPQPPGLTKITPQLAFTSDSQGIANNTHTVAFTEDQTPITIGKTTHLLAYDAQGNAQTIAYPSVQPLTLAKGQTISYITDGTSLPSTSQFPDGTTVLTKDQTLTFTSASTSLGANAHVISFVTDSGLDRPQILEYTTEDVSEHGKASFSSIDSPASSKIDNLVFEDSLSESIPETITGDIIDSDIHIKLPASSENLKPFPCTECPKRFMRRTNLRAHMAQHSSARPHTCETCGKSFAIRWDLTLHSRLHTSQYQCDICGKSFSGKGKLERHRRVHSGERPFTCLTCSKSFSDKHNLEAHVKTHSEDRPYTCSVCARSFRSRSHLRAHRRVHTQDTPFTCHLCGKSFKWKANLNLHLKVHNGERVKCDAEGCGREFARRGDLVRHRRSHGGLRPHVCNLCPRSYADKAALNKHMKSHQDIRPFTCDICQKSFHFLWYLNAHKKMHLNDRIFKCHLCEKEFTKRGSLTLHLKMHGPHLLEEKPDISGSALGVENRSLETEDVVHTTSPLEDVSDMKVEVSLADIKVNLHDVTELNGNSSDPTSVMTSLDVNSDAVVGTSMLNDTNL</sequence>
<feature type="domain" description="C2H2-type" evidence="12">
    <location>
        <begin position="525"/>
        <end position="554"/>
    </location>
</feature>
<feature type="domain" description="C2H2-type" evidence="12">
    <location>
        <begin position="611"/>
        <end position="633"/>
    </location>
</feature>
<dbReference type="InterPro" id="IPR036236">
    <property type="entry name" value="Znf_C2H2_sf"/>
</dbReference>
<dbReference type="FunFam" id="3.30.160.60:FF:000100">
    <property type="entry name" value="Zinc finger 45-like"/>
    <property type="match status" value="1"/>
</dbReference>
<evidence type="ECO:0000256" key="9">
    <source>
        <dbReference type="ARBA" id="ARBA00023163"/>
    </source>
</evidence>
<evidence type="ECO:0000313" key="14">
    <source>
        <dbReference type="Proteomes" id="UP001075354"/>
    </source>
</evidence>
<feature type="domain" description="C2H2-type" evidence="12">
    <location>
        <begin position="583"/>
        <end position="610"/>
    </location>
</feature>
<evidence type="ECO:0000256" key="6">
    <source>
        <dbReference type="ARBA" id="ARBA00022833"/>
    </source>
</evidence>
<keyword evidence="5 11" id="KW-0863">Zinc-finger</keyword>
<feature type="domain" description="C2H2-type" evidence="12">
    <location>
        <begin position="360"/>
        <end position="387"/>
    </location>
</feature>
<comment type="caution">
    <text evidence="13">The sequence shown here is derived from an EMBL/GenBank/DDBJ whole genome shotgun (WGS) entry which is preliminary data.</text>
</comment>
<evidence type="ECO:0000256" key="11">
    <source>
        <dbReference type="PROSITE-ProRule" id="PRU00042"/>
    </source>
</evidence>
<evidence type="ECO:0000313" key="13">
    <source>
        <dbReference type="EMBL" id="KAJ1522167.1"/>
    </source>
</evidence>
<dbReference type="PANTHER" id="PTHR24393:SF5">
    <property type="entry name" value="HISTONE-LYSINE N-METHYLTRANSFERASE PRDM16"/>
    <property type="match status" value="1"/>
</dbReference>
<evidence type="ECO:0000256" key="2">
    <source>
        <dbReference type="ARBA" id="ARBA00006991"/>
    </source>
</evidence>
<evidence type="ECO:0000256" key="5">
    <source>
        <dbReference type="ARBA" id="ARBA00022771"/>
    </source>
</evidence>
<dbReference type="Gene3D" id="3.30.160.60">
    <property type="entry name" value="Classic Zinc Finger"/>
    <property type="match status" value="10"/>
</dbReference>
<dbReference type="SUPFAM" id="SSF57667">
    <property type="entry name" value="beta-beta-alpha zinc fingers"/>
    <property type="match status" value="5"/>
</dbReference>
<dbReference type="GO" id="GO:0000978">
    <property type="term" value="F:RNA polymerase II cis-regulatory region sequence-specific DNA binding"/>
    <property type="evidence" value="ECO:0007669"/>
    <property type="project" value="TreeGrafter"/>
</dbReference>
<dbReference type="PROSITE" id="PS50157">
    <property type="entry name" value="ZINC_FINGER_C2H2_2"/>
    <property type="match status" value="10"/>
</dbReference>
<dbReference type="PROSITE" id="PS00028">
    <property type="entry name" value="ZINC_FINGER_C2H2_1"/>
    <property type="match status" value="10"/>
</dbReference>
<dbReference type="SMART" id="SM00355">
    <property type="entry name" value="ZnF_C2H2"/>
    <property type="match status" value="10"/>
</dbReference>
<dbReference type="InterPro" id="IPR013087">
    <property type="entry name" value="Znf_C2H2_type"/>
</dbReference>
<dbReference type="AlphaFoldDB" id="A0AAV7XBU3"/>
<feature type="domain" description="C2H2-type" evidence="12">
    <location>
        <begin position="470"/>
        <end position="497"/>
    </location>
</feature>
<feature type="domain" description="C2H2-type" evidence="12">
    <location>
        <begin position="388"/>
        <end position="415"/>
    </location>
</feature>
<keyword evidence="6" id="KW-0862">Zinc</keyword>
<dbReference type="FunFam" id="3.30.160.60:FF:000367">
    <property type="entry name" value="Zinc finger protein 572"/>
    <property type="match status" value="1"/>
</dbReference>
<keyword evidence="10" id="KW-0539">Nucleus</keyword>
<keyword evidence="14" id="KW-1185">Reference proteome</keyword>
<dbReference type="Pfam" id="PF00096">
    <property type="entry name" value="zf-C2H2"/>
    <property type="match status" value="9"/>
</dbReference>
<dbReference type="EMBL" id="JAPTSV010000012">
    <property type="protein sequence ID" value="KAJ1522167.1"/>
    <property type="molecule type" value="Genomic_DNA"/>
</dbReference>
<evidence type="ECO:0000259" key="12">
    <source>
        <dbReference type="PROSITE" id="PS50157"/>
    </source>
</evidence>
<evidence type="ECO:0000256" key="1">
    <source>
        <dbReference type="ARBA" id="ARBA00004123"/>
    </source>
</evidence>
<comment type="subcellular location">
    <subcellularLocation>
        <location evidence="1">Nucleus</location>
    </subcellularLocation>
</comment>